<dbReference type="Proteomes" id="UP001634394">
    <property type="component" value="Unassembled WGS sequence"/>
</dbReference>
<protein>
    <submittedName>
        <fullName evidence="2">Uncharacterized protein</fullName>
    </submittedName>
</protein>
<keyword evidence="3" id="KW-1185">Reference proteome</keyword>
<reference evidence="2 3" key="1">
    <citation type="submission" date="2024-11" db="EMBL/GenBank/DDBJ databases">
        <title>Chromosome-level genome assembly of the freshwater bivalve Anodonta woodiana.</title>
        <authorList>
            <person name="Chen X."/>
        </authorList>
    </citation>
    <scope>NUCLEOTIDE SEQUENCE [LARGE SCALE GENOMIC DNA]</scope>
    <source>
        <strain evidence="2">MN2024</strain>
        <tissue evidence="2">Gills</tissue>
    </source>
</reference>
<evidence type="ECO:0000256" key="1">
    <source>
        <dbReference type="SAM" id="MobiDB-lite"/>
    </source>
</evidence>
<dbReference type="EMBL" id="JBJQND010000012">
    <property type="protein sequence ID" value="KAL3859948.1"/>
    <property type="molecule type" value="Genomic_DNA"/>
</dbReference>
<organism evidence="2 3">
    <name type="scientific">Sinanodonta woodiana</name>
    <name type="common">Chinese pond mussel</name>
    <name type="synonym">Anodonta woodiana</name>
    <dbReference type="NCBI Taxonomy" id="1069815"/>
    <lineage>
        <taxon>Eukaryota</taxon>
        <taxon>Metazoa</taxon>
        <taxon>Spiralia</taxon>
        <taxon>Lophotrochozoa</taxon>
        <taxon>Mollusca</taxon>
        <taxon>Bivalvia</taxon>
        <taxon>Autobranchia</taxon>
        <taxon>Heteroconchia</taxon>
        <taxon>Palaeoheterodonta</taxon>
        <taxon>Unionida</taxon>
        <taxon>Unionoidea</taxon>
        <taxon>Unionidae</taxon>
        <taxon>Unioninae</taxon>
        <taxon>Sinanodonta</taxon>
    </lineage>
</organism>
<proteinExistence type="predicted"/>
<sequence>MAEITVDDNHTESVDQTCKDVLLQSQYGMSDETEEPTQVSYHKSQVHMETQTDSCISLIEECSPQLERFSVSTQTSYNLVANCDMPSPKTSTFGVQVAPECKSSTVQCSHKHKTRTQQIISLSSNLDVKDVDNLEEADSGDDPSWTPDVSEDHNVEYTADPHKILKYIV</sequence>
<dbReference type="AlphaFoldDB" id="A0ABD3VHE5"/>
<evidence type="ECO:0000313" key="3">
    <source>
        <dbReference type="Proteomes" id="UP001634394"/>
    </source>
</evidence>
<accession>A0ABD3VHE5</accession>
<evidence type="ECO:0000313" key="2">
    <source>
        <dbReference type="EMBL" id="KAL3859948.1"/>
    </source>
</evidence>
<name>A0ABD3VHE5_SINWO</name>
<feature type="region of interest" description="Disordered" evidence="1">
    <location>
        <begin position="134"/>
        <end position="154"/>
    </location>
</feature>
<comment type="caution">
    <text evidence="2">The sequence shown here is derived from an EMBL/GenBank/DDBJ whole genome shotgun (WGS) entry which is preliminary data.</text>
</comment>
<gene>
    <name evidence="2" type="ORF">ACJMK2_010127</name>
</gene>